<dbReference type="NCBIfam" id="TIGR00005">
    <property type="entry name" value="rluA_subfam"/>
    <property type="match status" value="1"/>
</dbReference>
<dbReference type="CDD" id="cd02557">
    <property type="entry name" value="PseudoU_synth_ScRIB2"/>
    <property type="match status" value="1"/>
</dbReference>
<dbReference type="PROSITE" id="PS50889">
    <property type="entry name" value="S4"/>
    <property type="match status" value="1"/>
</dbReference>
<organism evidence="5 6">
    <name type="scientific">Saitoella complicata (strain BCRC 22490 / CBS 7301 / JCM 7358 / NBRC 10748 / NRRL Y-17804)</name>
    <dbReference type="NCBI Taxonomy" id="698492"/>
    <lineage>
        <taxon>Eukaryota</taxon>
        <taxon>Fungi</taxon>
        <taxon>Dikarya</taxon>
        <taxon>Ascomycota</taxon>
        <taxon>Taphrinomycotina</taxon>
        <taxon>Taphrinomycotina incertae sedis</taxon>
        <taxon>Saitoella</taxon>
    </lineage>
</organism>
<dbReference type="PROSITE" id="PS01129">
    <property type="entry name" value="PSI_RLU"/>
    <property type="match status" value="1"/>
</dbReference>
<dbReference type="InterPro" id="IPR006145">
    <property type="entry name" value="PsdUridine_synth_RsuA/RluA"/>
</dbReference>
<comment type="caution">
    <text evidence="5">The sequence shown here is derived from an EMBL/GenBank/DDBJ whole genome shotgun (WGS) entry which is preliminary data.</text>
</comment>
<reference evidence="5 6" key="1">
    <citation type="journal article" date="2011" name="J. Gen. Appl. Microbiol.">
        <title>Draft genome sequencing of the enigmatic yeast Saitoella complicata.</title>
        <authorList>
            <person name="Nishida H."/>
            <person name="Hamamoto M."/>
            <person name="Sugiyama J."/>
        </authorList>
    </citation>
    <scope>NUCLEOTIDE SEQUENCE [LARGE SCALE GENOMIC DNA]</scope>
    <source>
        <strain evidence="5 6">NRRL Y-17804</strain>
    </source>
</reference>
<reference evidence="5 6" key="2">
    <citation type="journal article" date="2014" name="J. Gen. Appl. Microbiol.">
        <title>The early diverging ascomycetous budding yeast Saitoella complicata has three histone deacetylases belonging to the Clr6, Hos2, and Rpd3 lineages.</title>
        <authorList>
            <person name="Nishida H."/>
            <person name="Matsumoto T."/>
            <person name="Kondo S."/>
            <person name="Hamamoto M."/>
            <person name="Yoshikawa H."/>
        </authorList>
    </citation>
    <scope>NUCLEOTIDE SEQUENCE [LARGE SCALE GENOMIC DNA]</scope>
    <source>
        <strain evidence="5 6">NRRL Y-17804</strain>
    </source>
</reference>
<reference evidence="5 6" key="3">
    <citation type="journal article" date="2015" name="Genome Announc.">
        <title>Draft Genome Sequence of the Archiascomycetous Yeast Saitoella complicata.</title>
        <authorList>
            <person name="Yamauchi K."/>
            <person name="Kondo S."/>
            <person name="Hamamoto M."/>
            <person name="Takahashi Y."/>
            <person name="Ogura Y."/>
            <person name="Hayashi T."/>
            <person name="Nishida H."/>
        </authorList>
    </citation>
    <scope>NUCLEOTIDE SEQUENCE [LARGE SCALE GENOMIC DNA]</scope>
    <source>
        <strain evidence="5 6">NRRL Y-17804</strain>
    </source>
</reference>
<comment type="catalytic activity">
    <reaction evidence="3">
        <text>a uridine in RNA = a pseudouridine in RNA</text>
        <dbReference type="Rhea" id="RHEA:48348"/>
        <dbReference type="Rhea" id="RHEA-COMP:12068"/>
        <dbReference type="Rhea" id="RHEA-COMP:12069"/>
        <dbReference type="ChEBI" id="CHEBI:65314"/>
        <dbReference type="ChEBI" id="CHEBI:65315"/>
    </reaction>
</comment>
<dbReference type="GO" id="GO:0009982">
    <property type="term" value="F:pseudouridine synthase activity"/>
    <property type="evidence" value="ECO:0007669"/>
    <property type="project" value="InterPro"/>
</dbReference>
<comment type="similarity">
    <text evidence="3">Belongs to the pseudouridine synthase RluA family.</text>
</comment>
<sequence length="490" mass="55682">MPPKHGFIACLRQLRFQFYRQMARNKSKQIGGPKRHLENQPSFEPLAGAEYVVDEKFRRVKPYYFEYRTNAKERWRDRNILDVFVTEFRSHTDDYYKMTIEKGLILVNEKPAALDTIVKNGDVITHKVHRHEPAVTSKPIGIIYKDEDLLVIDKPAGVPVHPAGRYRHNSVIHILRVDYGIDVVAPCNRLDRLTSGIMFLAMSRKGAEDMTKQLVERTIKKEYVCKVYGEFPDGEIVCDQPILTVSAKLSLNRVKPDGRDSKTIFQRLRYDPATNMSIVHAKPLSGRTHQIRVHLQWLGYPIANDPIYANPRVWGPEFGKGGAGDDEEIKAKLHLMGRGEPADTIAWKAARKEGEEPTGEVLDGSLCEICEVPLYSDPAEHEMGLWLHAFKYAAEDGSWGWHTEVPDWAKEFGVLKIGKDSEEAGVASEVVEAKQATHQRACGISFVISFGKGVICQRSWHLEWRMKEVTEACEGKARPLSDMFGMGRQK</sequence>
<dbReference type="Gene3D" id="3.30.2350.10">
    <property type="entry name" value="Pseudouridine synthase"/>
    <property type="match status" value="1"/>
</dbReference>
<evidence type="ECO:0000256" key="1">
    <source>
        <dbReference type="PIRSR" id="PIRSR606225-1"/>
    </source>
</evidence>
<dbReference type="EC" id="5.4.99.-" evidence="3"/>
<proteinExistence type="inferred from homology"/>
<dbReference type="PANTHER" id="PTHR21600">
    <property type="entry name" value="MITOCHONDRIAL RNA PSEUDOURIDINE SYNTHASE"/>
    <property type="match status" value="1"/>
</dbReference>
<keyword evidence="2" id="KW-0694">RNA-binding</keyword>
<evidence type="ECO:0000313" key="5">
    <source>
        <dbReference type="EMBL" id="GAO46786.1"/>
    </source>
</evidence>
<dbReference type="Proteomes" id="UP000033140">
    <property type="component" value="Unassembled WGS sequence"/>
</dbReference>
<keyword evidence="3" id="KW-0413">Isomerase</keyword>
<gene>
    <name evidence="5" type="ORF">G7K_1005-t1</name>
</gene>
<evidence type="ECO:0000313" key="6">
    <source>
        <dbReference type="Proteomes" id="UP000033140"/>
    </source>
</evidence>
<evidence type="ECO:0000256" key="3">
    <source>
        <dbReference type="RuleBase" id="RU362028"/>
    </source>
</evidence>
<feature type="domain" description="Pseudouridine synthase RsuA/RluA-like" evidence="4">
    <location>
        <begin position="148"/>
        <end position="296"/>
    </location>
</feature>
<dbReference type="EMBL" id="BACD03000005">
    <property type="protein sequence ID" value="GAO46786.1"/>
    <property type="molecule type" value="Genomic_DNA"/>
</dbReference>
<keyword evidence="6" id="KW-1185">Reference proteome</keyword>
<feature type="active site" evidence="1">
    <location>
        <position position="191"/>
    </location>
</feature>
<dbReference type="GO" id="GO:0000455">
    <property type="term" value="P:enzyme-directed rRNA pseudouridine synthesis"/>
    <property type="evidence" value="ECO:0007669"/>
    <property type="project" value="TreeGrafter"/>
</dbReference>
<evidence type="ECO:0000256" key="2">
    <source>
        <dbReference type="PROSITE-ProRule" id="PRU00182"/>
    </source>
</evidence>
<evidence type="ECO:0000259" key="4">
    <source>
        <dbReference type="Pfam" id="PF00849"/>
    </source>
</evidence>
<comment type="function">
    <text evidence="3">Responsible for synthesis of pseudouridine from uracil.</text>
</comment>
<dbReference type="SUPFAM" id="SSF55120">
    <property type="entry name" value="Pseudouridine synthase"/>
    <property type="match status" value="1"/>
</dbReference>
<dbReference type="GO" id="GO:0003723">
    <property type="term" value="F:RNA binding"/>
    <property type="evidence" value="ECO:0007669"/>
    <property type="project" value="UniProtKB-KW"/>
</dbReference>
<dbReference type="STRING" id="698492.A0A0E9NAP2"/>
<name>A0A0E9NAP2_SAICN</name>
<accession>A0A0E9NAP2</accession>
<dbReference type="AlphaFoldDB" id="A0A0E9NAP2"/>
<dbReference type="PANTHER" id="PTHR21600:SF40">
    <property type="entry name" value="PSEUDOURIDYLATE SYNTHASE RPUSD2"/>
    <property type="match status" value="1"/>
</dbReference>
<dbReference type="InterPro" id="IPR006225">
    <property type="entry name" value="PsdUridine_synth_RluC/D"/>
</dbReference>
<protein>
    <recommendedName>
        <fullName evidence="3">Pseudouridine synthase</fullName>
        <ecNumber evidence="3">5.4.99.-</ecNumber>
    </recommendedName>
</protein>
<dbReference type="InterPro" id="IPR050188">
    <property type="entry name" value="RluA_PseudoU_synthase"/>
</dbReference>
<dbReference type="OMA" id="QTYCKGR"/>
<dbReference type="InterPro" id="IPR020103">
    <property type="entry name" value="PsdUridine_synth_cat_dom_sf"/>
</dbReference>
<dbReference type="Pfam" id="PF00849">
    <property type="entry name" value="PseudoU_synth_2"/>
    <property type="match status" value="1"/>
</dbReference>
<dbReference type="InterPro" id="IPR006224">
    <property type="entry name" value="PsdUridine_synth_RluA-like_CS"/>
</dbReference>